<feature type="region of interest" description="Disordered" evidence="1">
    <location>
        <begin position="1"/>
        <end position="34"/>
    </location>
</feature>
<dbReference type="EMBL" id="DS999641">
    <property type="protein sequence ID" value="EFE71999.2"/>
    <property type="molecule type" value="Genomic_DNA"/>
</dbReference>
<accession>D6A8L6</accession>
<dbReference type="Proteomes" id="UP000003824">
    <property type="component" value="Unassembled WGS sequence"/>
</dbReference>
<feature type="compositionally biased region" description="Basic and acidic residues" evidence="1">
    <location>
        <begin position="1"/>
        <end position="12"/>
    </location>
</feature>
<proteinExistence type="predicted"/>
<evidence type="ECO:0000313" key="2">
    <source>
        <dbReference type="EMBL" id="EFE71999.2"/>
    </source>
</evidence>
<reference evidence="3" key="1">
    <citation type="submission" date="2008-12" db="EMBL/GenBank/DDBJ databases">
        <title>Annotation of Streptomyces ghanaensis ATCC 14672.</title>
        <authorList>
            <consortium name="The Broad Institute Genome Sequencing Platform"/>
            <consortium name="Broad Institute Microbial Sequencing Center"/>
            <person name="Fischbach M."/>
            <person name="Ward D."/>
            <person name="Young S."/>
            <person name="Kodira C.D."/>
            <person name="Zeng Q."/>
            <person name="Koehrsen M."/>
            <person name="Godfrey P."/>
            <person name="Alvarado L."/>
            <person name="Berlin A.M."/>
            <person name="Borenstein D."/>
            <person name="Chen Z."/>
            <person name="Engels R."/>
            <person name="Freedman E."/>
            <person name="Gellesch M."/>
            <person name="Goldberg J."/>
            <person name="Griggs A."/>
            <person name="Gujja S."/>
            <person name="Heiman D.I."/>
            <person name="Hepburn T.A."/>
            <person name="Howarth C."/>
            <person name="Jen D."/>
            <person name="Larson L."/>
            <person name="Lewis B."/>
            <person name="Mehta T."/>
            <person name="Park D."/>
            <person name="Pearson M."/>
            <person name="Roberts A."/>
            <person name="Saif S."/>
            <person name="Shea T.D."/>
            <person name="Shenoy N."/>
            <person name="Sisk P."/>
            <person name="Stolte C."/>
            <person name="Sykes S.N."/>
            <person name="Walk T."/>
            <person name="White J."/>
            <person name="Yandava C."/>
            <person name="Straight P."/>
            <person name="Clardy J."/>
            <person name="Hung D."/>
            <person name="Kolter R."/>
            <person name="Mekalanos J."/>
            <person name="Walker S."/>
            <person name="Walsh C.T."/>
            <person name="Wieland B.L.C."/>
            <person name="Ilzarbe M."/>
            <person name="Galagan J."/>
            <person name="Nusbaum C."/>
            <person name="Birren B."/>
        </authorList>
    </citation>
    <scope>NUCLEOTIDE SEQUENCE [LARGE SCALE GENOMIC DNA]</scope>
    <source>
        <strain evidence="3">ATCC 14672 / DSM 40746 / JCM 4963 / KCTC 9882 / NRRL B-12104 / FH 1290</strain>
    </source>
</reference>
<evidence type="ECO:0000313" key="3">
    <source>
        <dbReference type="Proteomes" id="UP000003824"/>
    </source>
</evidence>
<name>D6A8L6_STRV1</name>
<evidence type="ECO:0000256" key="1">
    <source>
        <dbReference type="SAM" id="MobiDB-lite"/>
    </source>
</evidence>
<dbReference type="AlphaFoldDB" id="D6A8L6"/>
<protein>
    <submittedName>
        <fullName evidence="2">Predicted protein</fullName>
    </submittedName>
</protein>
<gene>
    <name evidence="2" type="ORF">SSFG_07235</name>
</gene>
<organism evidence="2 3">
    <name type="scientific">Streptomyces viridosporus (strain ATCC 14672 / DSM 40746 / JCM 4963 / KCTC 9882 / NRRL B-12104 / FH 1290)</name>
    <name type="common">Streptomyces ghanaensis</name>
    <dbReference type="NCBI Taxonomy" id="566461"/>
    <lineage>
        <taxon>Bacteria</taxon>
        <taxon>Bacillati</taxon>
        <taxon>Actinomycetota</taxon>
        <taxon>Actinomycetes</taxon>
        <taxon>Kitasatosporales</taxon>
        <taxon>Streptomycetaceae</taxon>
        <taxon>Streptomyces</taxon>
    </lineage>
</organism>
<sequence length="270" mass="30204">MLAETGHHDAAERPPPTVHHVSGKKAQHGATRTASVPIGVDRCGFPRERFSESANPCASDRAAQKVRRQEQGHRYVEARLIALGAPVPRAGCDPAVWLREALTVIGARTVRHTRRPPLHLPPGPKRATTCPHQDRDRCATALSAPSRLRTGRPVPAIRLVRRLRRKLGRPVRILKVMGLRAVESRDRAHHPAYRNILTNGARIVDEWLPVKDWPTAAVLEWHQDAPMPHHWTYDGAVTLWGLQVPASVSDMVGPRSGPAFRPWWTGRQRR</sequence>